<dbReference type="PANTHER" id="PTHR33977">
    <property type="entry name" value="ZINC ION BINDING PROTEIN"/>
    <property type="match status" value="1"/>
</dbReference>
<name>A0A8J1KR93_XENLA</name>
<dbReference type="Proteomes" id="UP000186698">
    <property type="component" value="Chromosome 5L"/>
</dbReference>
<dbReference type="OrthoDB" id="1902038at2759"/>
<reference evidence="2" key="1">
    <citation type="submission" date="2025-08" db="UniProtKB">
        <authorList>
            <consortium name="RefSeq"/>
        </authorList>
    </citation>
    <scope>IDENTIFICATION</scope>
    <source>
        <strain evidence="2">J_2021</strain>
        <tissue evidence="2">Erythrocytes</tissue>
    </source>
</reference>
<dbReference type="KEGG" id="xla:121393684"/>
<evidence type="ECO:0000313" key="1">
    <source>
        <dbReference type="Proteomes" id="UP000186698"/>
    </source>
</evidence>
<keyword evidence="1" id="KW-1185">Reference proteome</keyword>
<dbReference type="PANTHER" id="PTHR33977:SF1">
    <property type="entry name" value="ZINC ION BINDING PROTEIN"/>
    <property type="match status" value="1"/>
</dbReference>
<dbReference type="RefSeq" id="XP_041418749.1">
    <property type="nucleotide sequence ID" value="XM_041562815.1"/>
</dbReference>
<gene>
    <name evidence="2" type="primary">LOC121393684</name>
</gene>
<proteinExistence type="predicted"/>
<evidence type="ECO:0000313" key="2">
    <source>
        <dbReference type="RefSeq" id="XP_041418749.1"/>
    </source>
</evidence>
<dbReference type="AlphaFoldDB" id="A0A8J1KR93"/>
<accession>A0A8J1KR93</accession>
<dbReference type="GeneID" id="121393684"/>
<organism evidence="1 2">
    <name type="scientific">Xenopus laevis</name>
    <name type="common">African clawed frog</name>
    <dbReference type="NCBI Taxonomy" id="8355"/>
    <lineage>
        <taxon>Eukaryota</taxon>
        <taxon>Metazoa</taxon>
        <taxon>Chordata</taxon>
        <taxon>Craniata</taxon>
        <taxon>Vertebrata</taxon>
        <taxon>Euteleostomi</taxon>
        <taxon>Amphibia</taxon>
        <taxon>Batrachia</taxon>
        <taxon>Anura</taxon>
        <taxon>Pipoidea</taxon>
        <taxon>Pipidae</taxon>
        <taxon>Xenopodinae</taxon>
        <taxon>Xenopus</taxon>
        <taxon>Xenopus</taxon>
    </lineage>
</organism>
<sequence length="445" mass="51751">MVDKDIKEVKAIQKVFPYSKVLLCWFHVLQAVHRWLSKKTCGNLDPSVRREVLQFMISLKMSSSKKVFQEHSTEILERVKAITGNDKVGDYLQHHWFPVSDMWAQYGRQVYHEESETNNLLERFFHTLKYQFLEGKANMRLDMLVCLLTGKVEKYYKHLTELHKAGRISSSQEKQDIFGTVEKMIQKELEANIHHKGEGNYCIPSESQPAKYHNVNVIYNICDCWFSLMGNICKHIAFAKTLLSRENISLDQLRKSECNLLIKRRMYIQEGATLIINRDDEMSIVHKSKCSCRTNSFGETCVCIMIAIALKNSTSKPTKHTAGTLQAVDELKMSKPAIPFQDTFEIEEELDTVTPTVLSTQNLVQDLYTWVNSESFAYNKALHNTLKKAHAIVFSNFETKSRKKNIVPIRFQRAKLRENKNIHSSISSYRRKKKNYRKGFFSQKK</sequence>
<protein>
    <submittedName>
        <fullName evidence="2">Uncharacterized protein LOC121393684</fullName>
    </submittedName>
</protein>